<dbReference type="Pfam" id="PF00005">
    <property type="entry name" value="ABC_tran"/>
    <property type="match status" value="1"/>
</dbReference>
<evidence type="ECO:0000256" key="1">
    <source>
        <dbReference type="ARBA" id="ARBA00004141"/>
    </source>
</evidence>
<dbReference type="InterPro" id="IPR022456">
    <property type="entry name" value="PQQ_b_propeller"/>
</dbReference>
<evidence type="ECO:0000259" key="7">
    <source>
        <dbReference type="PROSITE" id="PS51012"/>
    </source>
</evidence>
<accession>A0ABP0P034</accession>
<dbReference type="InterPro" id="IPR022478">
    <property type="entry name" value="ABC_transptr_sub-bd_PQQ"/>
</dbReference>
<evidence type="ECO:0000256" key="4">
    <source>
        <dbReference type="ARBA" id="ARBA00023136"/>
    </source>
</evidence>
<gene>
    <name evidence="8" type="ORF">SCF082_LOCUS34688</name>
</gene>
<dbReference type="InterPro" id="IPR013525">
    <property type="entry name" value="ABC2_TM"/>
</dbReference>
<comment type="subcellular location">
    <subcellularLocation>
        <location evidence="1">Membrane</location>
        <topology evidence="1">Multi-pass membrane protein</topology>
    </subcellularLocation>
</comment>
<dbReference type="NCBIfam" id="TIGR03861">
    <property type="entry name" value="phenyl_ABC_PedC"/>
    <property type="match status" value="1"/>
</dbReference>
<evidence type="ECO:0000259" key="6">
    <source>
        <dbReference type="PROSITE" id="PS50893"/>
    </source>
</evidence>
<dbReference type="InterPro" id="IPR011964">
    <property type="entry name" value="YVTN_b-propeller_repeat"/>
</dbReference>
<dbReference type="InterPro" id="IPR022403">
    <property type="entry name" value="Alc_ABC_transptr_permease"/>
</dbReference>
<dbReference type="SUPFAM" id="SSF50974">
    <property type="entry name" value="Nitrous oxide reductase, N-terminal domain"/>
    <property type="match status" value="1"/>
</dbReference>
<dbReference type="SMART" id="SM00671">
    <property type="entry name" value="SEL1"/>
    <property type="match status" value="2"/>
</dbReference>
<dbReference type="Gene3D" id="3.40.50.2300">
    <property type="match status" value="2"/>
</dbReference>
<dbReference type="NCBIfam" id="TIGR03866">
    <property type="entry name" value="PQQ_ABC_repeats"/>
    <property type="match status" value="1"/>
</dbReference>
<organism evidence="8 9">
    <name type="scientific">Durusdinium trenchii</name>
    <dbReference type="NCBI Taxonomy" id="1381693"/>
    <lineage>
        <taxon>Eukaryota</taxon>
        <taxon>Sar</taxon>
        <taxon>Alveolata</taxon>
        <taxon>Dinophyceae</taxon>
        <taxon>Suessiales</taxon>
        <taxon>Symbiodiniaceae</taxon>
        <taxon>Durusdinium</taxon>
    </lineage>
</organism>
<dbReference type="InterPro" id="IPR003439">
    <property type="entry name" value="ABC_transporter-like_ATP-bd"/>
</dbReference>
<dbReference type="PANTHER" id="PTHR47197">
    <property type="entry name" value="PROTEIN NIRF"/>
    <property type="match status" value="1"/>
</dbReference>
<dbReference type="InterPro" id="IPR015943">
    <property type="entry name" value="WD40/YVTN_repeat-like_dom_sf"/>
</dbReference>
<keyword evidence="2 5" id="KW-0812">Transmembrane</keyword>
<dbReference type="Gene3D" id="3.40.50.300">
    <property type="entry name" value="P-loop containing nucleotide triphosphate hydrolases"/>
    <property type="match status" value="1"/>
</dbReference>
<dbReference type="Gene3D" id="1.25.40.10">
    <property type="entry name" value="Tetratricopeptide repeat domain"/>
    <property type="match status" value="1"/>
</dbReference>
<keyword evidence="8" id="KW-0547">Nucleotide-binding</keyword>
<dbReference type="PROSITE" id="PS50893">
    <property type="entry name" value="ABC_TRANSPORTER_2"/>
    <property type="match status" value="1"/>
</dbReference>
<dbReference type="GO" id="GO:0005524">
    <property type="term" value="F:ATP binding"/>
    <property type="evidence" value="ECO:0007669"/>
    <property type="project" value="UniProtKB-KW"/>
</dbReference>
<dbReference type="NCBIfam" id="TIGR03863">
    <property type="entry name" value="PQQ_ABC_bind"/>
    <property type="match status" value="1"/>
</dbReference>
<dbReference type="NCBIfam" id="TIGR02276">
    <property type="entry name" value="beta_rpt_yvtn"/>
    <property type="match status" value="2"/>
</dbReference>
<evidence type="ECO:0000313" key="9">
    <source>
        <dbReference type="Proteomes" id="UP001642464"/>
    </source>
</evidence>
<dbReference type="Gene3D" id="2.130.10.10">
    <property type="entry name" value="YVTN repeat-like/Quinoprotein amine dehydrogenase"/>
    <property type="match status" value="2"/>
</dbReference>
<dbReference type="SUPFAM" id="SSF81901">
    <property type="entry name" value="HCP-like"/>
    <property type="match status" value="1"/>
</dbReference>
<sequence length="1355" mass="149121">MGEGCMIARLIANYLVLVWLYCGAAYGEVAVAIGYLEQIEPQPPVLSNLDPIPENEGLAGAELGLKDNATTGRFLKQTYSLETRIVDEGGDFESAARELLSLTPFIIVKAPQEKLLALADLPEAEGAILFNASAPDVDLRGNACRRNILHTLPSRAMLTDALAQFGVRKKWTDWVVISGPNPKDKAYADALQKSAQKFGVRIREVKEWDVDADMRRNAFQELPLFTQDFPEHDLLIVADETDDFGRYVPFSTWEPRPVAGTEGLVATAWDRTVEQWGAAQLQNRFEEEADRPMRPVDYASWVAMRALGEAVTRTNQAEPGVIREYLLSDKFELAGFKGRPLTFRTWNGQMRQPIPLVHPRAVATQAPLEGFLHQRTELDTLGIDEAENEIWVSNEKDDTISVIDIETLEVVRTIEVGERPRGITFAIDHSVLYLCASDSDTVQVIDPETGKVLHELPSGEDPEQFVLHPDNRHLYIANEDDAITTVVDTETRKVIAQIDVGIEPEGMAVSPDGDIAITTSETTNMAHWIDTKTQELFANTIVDQRPRHAEFTHDGTELWVSSEIGGTITVFDRASQEEKAKINFEIQGIHPDRVQPVGFEMTKDGKHVFVALGPSNHVAVVDPKTYEVTDYILVGRRVWHMSFNGDESLLFTTNGVSGDVTVIDVEKLEPIKSIKVGKHMRVLLAFMTTFAILTAPVLADSDDDDDDAPAFGNAGILSSKNREDLSPLTLSAGMPLNESGKLELKSGTYYEIEIEADGSQELALNGAGFFRAIWIDEIVIEGIEIRPLGVDSLEFDEAGTAEISFLAIKPGTYDFGVPGSDLQKALARIGVVFQQPTLDLDLTVVRNLKYFAALHGLAGKEADRRIAASLDRVQMAERAGEKVRALNGGHRRRMEIARALIHGPAVLLLDEPTVGLDAATRRSITDHVHDLANEQDLTVLWATHLVDEVRDNDHLVVLHRGEICAEGSAAGIAGAALGLSIQPPYQTYITYEIYIVPGLCGMIQLFSGMQSSLSLVYDREMGSMRLLLTSPIPRWWLLFCKLFASTTISIFQVYTFLAIAAVTGITFSPAGYLAILPALILNGLMLGALGLLLSSTINQLENFAGVMNFVIFPMFFLSTALYPLWKMAEASTILRDICAFNPFSHGVELIRFALYGGKPERPSGRFFQTGGPGMKTLVASILLVAGTFGQAALAEEADDGGTLNPDEMSLSKSLSRALEGDVDMVVCAQGYLLTKKGDHEAARRIFQTCADKGWTGTMTWMAYMNQNGLGENEDPAAAANWDKKAADAGDPVGQFNHGLNLLRGYGVDQDIDLGKSYIDRSAEQGFETAKELQNEGYDWKSVTPDADEWKFQRIY</sequence>
<dbReference type="SUPFAM" id="SSF53822">
    <property type="entry name" value="Periplasmic binding protein-like I"/>
    <property type="match status" value="1"/>
</dbReference>
<dbReference type="EMBL" id="CAXAMM010032057">
    <property type="protein sequence ID" value="CAK9069149.1"/>
    <property type="molecule type" value="Genomic_DNA"/>
</dbReference>
<dbReference type="PANTHER" id="PTHR47197:SF3">
    <property type="entry name" value="DIHYDRO-HEME D1 DEHYDROGENASE"/>
    <property type="match status" value="1"/>
</dbReference>
<dbReference type="Proteomes" id="UP001642464">
    <property type="component" value="Unassembled WGS sequence"/>
</dbReference>
<keyword evidence="4 5" id="KW-0472">Membrane</keyword>
<reference evidence="8 9" key="1">
    <citation type="submission" date="2024-02" db="EMBL/GenBank/DDBJ databases">
        <authorList>
            <person name="Chen Y."/>
            <person name="Shah S."/>
            <person name="Dougan E. K."/>
            <person name="Thang M."/>
            <person name="Chan C."/>
        </authorList>
    </citation>
    <scope>NUCLEOTIDE SEQUENCE [LARGE SCALE GENOMIC DNA]</scope>
</reference>
<feature type="domain" description="ABC transmembrane type-2" evidence="7">
    <location>
        <begin position="957"/>
        <end position="1193"/>
    </location>
</feature>
<dbReference type="InterPro" id="IPR027417">
    <property type="entry name" value="P-loop_NTPase"/>
</dbReference>
<dbReference type="CDD" id="cd06268">
    <property type="entry name" value="PBP1_ABC_transporter_LIVBP-like"/>
    <property type="match status" value="1"/>
</dbReference>
<dbReference type="InterPro" id="IPR011045">
    <property type="entry name" value="N2O_reductase_N"/>
</dbReference>
<dbReference type="Pfam" id="PF01061">
    <property type="entry name" value="ABC2_membrane"/>
    <property type="match status" value="1"/>
</dbReference>
<dbReference type="PROSITE" id="PS51012">
    <property type="entry name" value="ABC_TM2"/>
    <property type="match status" value="1"/>
</dbReference>
<evidence type="ECO:0000256" key="2">
    <source>
        <dbReference type="ARBA" id="ARBA00022692"/>
    </source>
</evidence>
<dbReference type="InterPro" id="IPR028082">
    <property type="entry name" value="Peripla_BP_I"/>
</dbReference>
<feature type="transmembrane region" description="Helical" evidence="5">
    <location>
        <begin position="1105"/>
        <end position="1125"/>
    </location>
</feature>
<evidence type="ECO:0000256" key="3">
    <source>
        <dbReference type="ARBA" id="ARBA00022989"/>
    </source>
</evidence>
<keyword evidence="3 5" id="KW-1133">Transmembrane helix</keyword>
<feature type="transmembrane region" description="Helical" evidence="5">
    <location>
        <begin position="1038"/>
        <end position="1065"/>
    </location>
</feature>
<keyword evidence="8" id="KW-0067">ATP-binding</keyword>
<evidence type="ECO:0000313" key="8">
    <source>
        <dbReference type="EMBL" id="CAK9069149.1"/>
    </source>
</evidence>
<dbReference type="InterPro" id="IPR051200">
    <property type="entry name" value="Host-pathogen_enzymatic-act"/>
</dbReference>
<dbReference type="Pfam" id="PF08238">
    <property type="entry name" value="Sel1"/>
    <property type="match status" value="2"/>
</dbReference>
<comment type="caution">
    <text evidence="8">The sequence shown here is derived from an EMBL/GenBank/DDBJ whole genome shotgun (WGS) entry which is preliminary data.</text>
</comment>
<protein>
    <submittedName>
        <fullName evidence="8">Uncharacterized ABC transporter ATP-binding protein YdbJ</fullName>
    </submittedName>
</protein>
<proteinExistence type="predicted"/>
<keyword evidence="9" id="KW-1185">Reference proteome</keyword>
<dbReference type="SUPFAM" id="SSF52540">
    <property type="entry name" value="P-loop containing nucleoside triphosphate hydrolases"/>
    <property type="match status" value="1"/>
</dbReference>
<dbReference type="InterPro" id="IPR011990">
    <property type="entry name" value="TPR-like_helical_dom_sf"/>
</dbReference>
<feature type="transmembrane region" description="Helical" evidence="5">
    <location>
        <begin position="1071"/>
        <end position="1093"/>
    </location>
</feature>
<dbReference type="InterPro" id="IPR047817">
    <property type="entry name" value="ABC2_TM_bact-type"/>
</dbReference>
<dbReference type="InterPro" id="IPR006597">
    <property type="entry name" value="Sel1-like"/>
</dbReference>
<feature type="transmembrane region" description="Helical" evidence="5">
    <location>
        <begin position="12"/>
        <end position="36"/>
    </location>
</feature>
<evidence type="ECO:0000256" key="5">
    <source>
        <dbReference type="SAM" id="Phobius"/>
    </source>
</evidence>
<name>A0ABP0P034_9DINO</name>
<feature type="domain" description="ABC transporter" evidence="6">
    <location>
        <begin position="764"/>
        <end position="985"/>
    </location>
</feature>